<dbReference type="OrthoDB" id="529194at2759"/>
<accession>A0A3D8QZJ7</accession>
<organism evidence="10 11">
    <name type="scientific">Aspergillus mulundensis</name>
    <dbReference type="NCBI Taxonomy" id="1810919"/>
    <lineage>
        <taxon>Eukaryota</taxon>
        <taxon>Fungi</taxon>
        <taxon>Dikarya</taxon>
        <taxon>Ascomycota</taxon>
        <taxon>Pezizomycotina</taxon>
        <taxon>Eurotiomycetes</taxon>
        <taxon>Eurotiomycetidae</taxon>
        <taxon>Eurotiales</taxon>
        <taxon>Aspergillaceae</taxon>
        <taxon>Aspergillus</taxon>
        <taxon>Aspergillus subgen. Nidulantes</taxon>
    </lineage>
</organism>
<feature type="domain" description="Complex 1 LYR protein" evidence="9">
    <location>
        <begin position="9"/>
        <end position="63"/>
    </location>
</feature>
<comment type="subcellular location">
    <subcellularLocation>
        <location evidence="1">Mitochondrion matrix</location>
    </subcellularLocation>
</comment>
<dbReference type="InterPro" id="IPR045298">
    <property type="entry name" value="Complex1_LYR_LYRM7"/>
</dbReference>
<dbReference type="CDD" id="cd20267">
    <property type="entry name" value="Complex1_LYR_LYRM7"/>
    <property type="match status" value="1"/>
</dbReference>
<evidence type="ECO:0000256" key="8">
    <source>
        <dbReference type="ARBA" id="ARBA00025268"/>
    </source>
</evidence>
<gene>
    <name evidence="10" type="ORF">DSM5745_09099</name>
</gene>
<reference evidence="10 11" key="1">
    <citation type="journal article" date="2018" name="IMA Fungus">
        <title>IMA Genome-F 9: Draft genome sequence of Annulohypoxylon stygium, Aspergillus mulundensis, Berkeleyomyces basicola (syn. Thielaviopsis basicola), Ceratocystis smalleyi, two Cercospora beticola strains, Coleophoma cylindrospora, Fusarium fracticaudum, Phialophora cf. hyalina, and Morchella septimelata.</title>
        <authorList>
            <person name="Wingfield B.D."/>
            <person name="Bills G.F."/>
            <person name="Dong Y."/>
            <person name="Huang W."/>
            <person name="Nel W.J."/>
            <person name="Swalarsk-Parry B.S."/>
            <person name="Vaghefi N."/>
            <person name="Wilken P.M."/>
            <person name="An Z."/>
            <person name="de Beer Z.W."/>
            <person name="De Vos L."/>
            <person name="Chen L."/>
            <person name="Duong T.A."/>
            <person name="Gao Y."/>
            <person name="Hammerbacher A."/>
            <person name="Kikkert J.R."/>
            <person name="Li Y."/>
            <person name="Li H."/>
            <person name="Li K."/>
            <person name="Li Q."/>
            <person name="Liu X."/>
            <person name="Ma X."/>
            <person name="Naidoo K."/>
            <person name="Pethybridge S.J."/>
            <person name="Sun J."/>
            <person name="Steenkamp E.T."/>
            <person name="van der Nest M.A."/>
            <person name="van Wyk S."/>
            <person name="Wingfield M.J."/>
            <person name="Xiong C."/>
            <person name="Yue Q."/>
            <person name="Zhang X."/>
        </authorList>
    </citation>
    <scope>NUCLEOTIDE SEQUENCE [LARGE SCALE GENOMIC DNA]</scope>
    <source>
        <strain evidence="10 11">DSM 5745</strain>
    </source>
</reference>
<evidence type="ECO:0000313" key="11">
    <source>
        <dbReference type="Proteomes" id="UP000256690"/>
    </source>
</evidence>
<evidence type="ECO:0000256" key="7">
    <source>
        <dbReference type="ARBA" id="ARBA00023186"/>
    </source>
</evidence>
<dbReference type="GO" id="GO:0034551">
    <property type="term" value="P:mitochondrial respiratory chain complex III assembly"/>
    <property type="evidence" value="ECO:0007669"/>
    <property type="project" value="InterPro"/>
</dbReference>
<dbReference type="GO" id="GO:0005759">
    <property type="term" value="C:mitochondrial matrix"/>
    <property type="evidence" value="ECO:0007669"/>
    <property type="project" value="UniProtKB-SubCell"/>
</dbReference>
<evidence type="ECO:0000256" key="1">
    <source>
        <dbReference type="ARBA" id="ARBA00004305"/>
    </source>
</evidence>
<comment type="function">
    <text evidence="8">Assembly factor required for Rieske Fe-S protein RIP1 incorporation into the cytochrome b-c1 (CIII) complex. Functions as a chaperone, binding to this subunit within the mitochondrial matrix and stabilizing it prior to its translocation and insertion into the late CIII dimeric intermediate within the mitochondrial inner membrane. Modulates the mitochondrial matrix zinc pool.</text>
</comment>
<evidence type="ECO:0000256" key="5">
    <source>
        <dbReference type="ARBA" id="ARBA00022946"/>
    </source>
</evidence>
<sequence length="141" mass="16141">MSAQPAVSALSAYRQILRATRIAFHNDTRVLLAARQEARQNFEKHRRFGIDTPMQINHAIEVASILRHNIVQGARDAKDENAQWGMYCSVNWDWIHYGYVDLRLTISRALELRIHDDIERGDNDSVKIAGKKVKVDKPCSS</sequence>
<dbReference type="RefSeq" id="XP_026600201.1">
    <property type="nucleotide sequence ID" value="XM_026751115.1"/>
</dbReference>
<dbReference type="InterPro" id="IPR050435">
    <property type="entry name" value="MZM1/LYRM7"/>
</dbReference>
<comment type="similarity">
    <text evidence="2">Belongs to the complex I LYR family. MZM1 subfamily.</text>
</comment>
<evidence type="ECO:0000259" key="9">
    <source>
        <dbReference type="Pfam" id="PF05347"/>
    </source>
</evidence>
<evidence type="ECO:0000313" key="10">
    <source>
        <dbReference type="EMBL" id="RDW67233.1"/>
    </source>
</evidence>
<comment type="caution">
    <text evidence="10">The sequence shown here is derived from an EMBL/GenBank/DDBJ whole genome shotgun (WGS) entry which is preliminary data.</text>
</comment>
<evidence type="ECO:0000256" key="2">
    <source>
        <dbReference type="ARBA" id="ARBA00009949"/>
    </source>
</evidence>
<dbReference type="Pfam" id="PF05347">
    <property type="entry name" value="Complex1_LYR"/>
    <property type="match status" value="1"/>
</dbReference>
<keyword evidence="6" id="KW-0496">Mitochondrion</keyword>
<dbReference type="AlphaFoldDB" id="A0A3D8QZJ7"/>
<dbReference type="STRING" id="1810919.A0A3D8QZJ7"/>
<keyword evidence="5" id="KW-0809">Transit peptide</keyword>
<dbReference type="GO" id="GO:0044183">
    <property type="term" value="F:protein folding chaperone"/>
    <property type="evidence" value="ECO:0007669"/>
    <property type="project" value="TreeGrafter"/>
</dbReference>
<dbReference type="PANTHER" id="PTHR46749:SF1">
    <property type="entry name" value="COMPLEX III ASSEMBLY FACTOR LYRM7"/>
    <property type="match status" value="1"/>
</dbReference>
<dbReference type="InterPro" id="IPR008011">
    <property type="entry name" value="Complex1_LYR_dom"/>
</dbReference>
<evidence type="ECO:0000256" key="4">
    <source>
        <dbReference type="ARBA" id="ARBA00015108"/>
    </source>
</evidence>
<keyword evidence="11" id="KW-1185">Reference proteome</keyword>
<protein>
    <recommendedName>
        <fullName evidence="4">Mitochondrial zinc maintenance protein 1, mitochondrial</fullName>
    </recommendedName>
</protein>
<dbReference type="GeneID" id="38119469"/>
<name>A0A3D8QZJ7_9EURO</name>
<proteinExistence type="inferred from homology"/>
<keyword evidence="7" id="KW-0143">Chaperone</keyword>
<comment type="subunit">
    <text evidence="3">Interacts with RIP1.</text>
</comment>
<dbReference type="PANTHER" id="PTHR46749">
    <property type="entry name" value="COMPLEX III ASSEMBLY FACTOR LYRM7"/>
    <property type="match status" value="1"/>
</dbReference>
<dbReference type="EMBL" id="PVWQ01000012">
    <property type="protein sequence ID" value="RDW67233.1"/>
    <property type="molecule type" value="Genomic_DNA"/>
</dbReference>
<evidence type="ECO:0000256" key="6">
    <source>
        <dbReference type="ARBA" id="ARBA00023128"/>
    </source>
</evidence>
<dbReference type="Proteomes" id="UP000256690">
    <property type="component" value="Unassembled WGS sequence"/>
</dbReference>
<evidence type="ECO:0000256" key="3">
    <source>
        <dbReference type="ARBA" id="ARBA00011589"/>
    </source>
</evidence>